<dbReference type="Pfam" id="PF00028">
    <property type="entry name" value="Cadherin"/>
    <property type="match status" value="1"/>
</dbReference>
<dbReference type="GO" id="GO:0045296">
    <property type="term" value="F:cadherin binding"/>
    <property type="evidence" value="ECO:0007669"/>
    <property type="project" value="TreeGrafter"/>
</dbReference>
<keyword evidence="9" id="KW-1185">Reference proteome</keyword>
<feature type="domain" description="Cadherin" evidence="7">
    <location>
        <begin position="89"/>
        <end position="142"/>
    </location>
</feature>
<evidence type="ECO:0000256" key="5">
    <source>
        <dbReference type="PROSITE-ProRule" id="PRU00043"/>
    </source>
</evidence>
<dbReference type="GO" id="GO:0043679">
    <property type="term" value="C:axon terminus"/>
    <property type="evidence" value="ECO:0007669"/>
    <property type="project" value="TreeGrafter"/>
</dbReference>
<feature type="signal peptide" evidence="6">
    <location>
        <begin position="1"/>
        <end position="29"/>
    </location>
</feature>
<evidence type="ECO:0000313" key="9">
    <source>
        <dbReference type="Proteomes" id="UP000516260"/>
    </source>
</evidence>
<dbReference type="GO" id="GO:0043083">
    <property type="term" value="C:synaptic cleft"/>
    <property type="evidence" value="ECO:0007669"/>
    <property type="project" value="TreeGrafter"/>
</dbReference>
<dbReference type="GO" id="GO:0005509">
    <property type="term" value="F:calcium ion binding"/>
    <property type="evidence" value="ECO:0007669"/>
    <property type="project" value="UniProtKB-UniRule"/>
</dbReference>
<proteinExistence type="predicted"/>
<keyword evidence="6" id="KW-0732">Signal</keyword>
<evidence type="ECO:0000259" key="7">
    <source>
        <dbReference type="PROSITE" id="PS50268"/>
    </source>
</evidence>
<accession>A0A4Z2BDJ5</accession>
<evidence type="ECO:0000256" key="6">
    <source>
        <dbReference type="SAM" id="SignalP"/>
    </source>
</evidence>
<dbReference type="GO" id="GO:0007156">
    <property type="term" value="P:homophilic cell adhesion via plasma membrane adhesion molecules"/>
    <property type="evidence" value="ECO:0007669"/>
    <property type="project" value="InterPro"/>
</dbReference>
<dbReference type="GO" id="GO:0016342">
    <property type="term" value="C:catenin complex"/>
    <property type="evidence" value="ECO:0007669"/>
    <property type="project" value="TreeGrafter"/>
</dbReference>
<dbReference type="InterPro" id="IPR039808">
    <property type="entry name" value="Cadherin"/>
</dbReference>
<dbReference type="Gene3D" id="2.60.40.60">
    <property type="entry name" value="Cadherins"/>
    <property type="match status" value="1"/>
</dbReference>
<dbReference type="GO" id="GO:0044331">
    <property type="term" value="P:cell-cell adhesion mediated by cadherin"/>
    <property type="evidence" value="ECO:0007669"/>
    <property type="project" value="TreeGrafter"/>
</dbReference>
<dbReference type="CDD" id="cd11304">
    <property type="entry name" value="Cadherin_repeat"/>
    <property type="match status" value="1"/>
</dbReference>
<evidence type="ECO:0000256" key="4">
    <source>
        <dbReference type="ARBA" id="ARBA00023136"/>
    </source>
</evidence>
<organism evidence="8 9">
    <name type="scientific">Takifugu bimaculatus</name>
    <dbReference type="NCBI Taxonomy" id="433685"/>
    <lineage>
        <taxon>Eukaryota</taxon>
        <taxon>Metazoa</taxon>
        <taxon>Chordata</taxon>
        <taxon>Craniata</taxon>
        <taxon>Vertebrata</taxon>
        <taxon>Euteleostomi</taxon>
        <taxon>Actinopterygii</taxon>
        <taxon>Neopterygii</taxon>
        <taxon>Teleostei</taxon>
        <taxon>Neoteleostei</taxon>
        <taxon>Acanthomorphata</taxon>
        <taxon>Eupercaria</taxon>
        <taxon>Tetraodontiformes</taxon>
        <taxon>Tetradontoidea</taxon>
        <taxon>Tetraodontidae</taxon>
        <taxon>Takifugu</taxon>
    </lineage>
</organism>
<dbReference type="PROSITE" id="PS50268">
    <property type="entry name" value="CADHERIN_2"/>
    <property type="match status" value="1"/>
</dbReference>
<dbReference type="PANTHER" id="PTHR24027">
    <property type="entry name" value="CADHERIN-23"/>
    <property type="match status" value="1"/>
</dbReference>
<feature type="chain" id="PRO_5021371537" description="Cadherin domain-containing protein" evidence="6">
    <location>
        <begin position="30"/>
        <end position="146"/>
    </location>
</feature>
<evidence type="ECO:0000256" key="3">
    <source>
        <dbReference type="ARBA" id="ARBA00022837"/>
    </source>
</evidence>
<dbReference type="GO" id="GO:0005912">
    <property type="term" value="C:adherens junction"/>
    <property type="evidence" value="ECO:0007669"/>
    <property type="project" value="TreeGrafter"/>
</dbReference>
<evidence type="ECO:0000256" key="1">
    <source>
        <dbReference type="ARBA" id="ARBA00004370"/>
    </source>
</evidence>
<evidence type="ECO:0000256" key="2">
    <source>
        <dbReference type="ARBA" id="ARBA00022737"/>
    </source>
</evidence>
<dbReference type="FunFam" id="2.60.40.60:FF:000009">
    <property type="entry name" value="Cadherin 24"/>
    <property type="match status" value="1"/>
</dbReference>
<gene>
    <name evidence="8" type="ORF">fugu_002642</name>
</gene>
<name>A0A4Z2BDJ5_9TELE</name>
<dbReference type="GO" id="GO:0016477">
    <property type="term" value="P:cell migration"/>
    <property type="evidence" value="ECO:0007669"/>
    <property type="project" value="TreeGrafter"/>
</dbReference>
<dbReference type="InterPro" id="IPR002126">
    <property type="entry name" value="Cadherin-like_dom"/>
</dbReference>
<dbReference type="AlphaFoldDB" id="A0A4Z2BDJ5"/>
<dbReference type="GO" id="GO:0016339">
    <property type="term" value="P:calcium-dependent cell-cell adhesion via plasma membrane cell adhesion molecules"/>
    <property type="evidence" value="ECO:0007669"/>
    <property type="project" value="TreeGrafter"/>
</dbReference>
<dbReference type="GO" id="GO:0034332">
    <property type="term" value="P:adherens junction organization"/>
    <property type="evidence" value="ECO:0007669"/>
    <property type="project" value="TreeGrafter"/>
</dbReference>
<comment type="caution">
    <text evidence="8">The sequence shown here is derived from an EMBL/GenBank/DDBJ whole genome shotgun (WGS) entry which is preliminary data.</text>
</comment>
<dbReference type="InterPro" id="IPR015919">
    <property type="entry name" value="Cadherin-like_sf"/>
</dbReference>
<dbReference type="Proteomes" id="UP000516260">
    <property type="component" value="Chromosome 3"/>
</dbReference>
<reference evidence="8 9" key="1">
    <citation type="submission" date="2019-04" db="EMBL/GenBank/DDBJ databases">
        <title>The sequence and de novo assembly of Takifugu bimaculatus genome using PacBio and Hi-C technologies.</title>
        <authorList>
            <person name="Xu P."/>
            <person name="Liu B."/>
            <person name="Zhou Z."/>
        </authorList>
    </citation>
    <scope>NUCLEOTIDE SEQUENCE [LARGE SCALE GENOMIC DNA]</scope>
    <source>
        <strain evidence="8">TB-2018</strain>
        <tissue evidence="8">Muscle</tissue>
    </source>
</reference>
<dbReference type="EMBL" id="SWLE01000016">
    <property type="protein sequence ID" value="TNM90353.1"/>
    <property type="molecule type" value="Genomic_DNA"/>
</dbReference>
<protein>
    <recommendedName>
        <fullName evidence="7">Cadherin domain-containing protein</fullName>
    </recommendedName>
</protein>
<comment type="subcellular location">
    <subcellularLocation>
        <location evidence="1">Membrane</location>
    </subcellularLocation>
</comment>
<keyword evidence="4" id="KW-0472">Membrane</keyword>
<dbReference type="GO" id="GO:0008013">
    <property type="term" value="F:beta-catenin binding"/>
    <property type="evidence" value="ECO:0007669"/>
    <property type="project" value="TreeGrafter"/>
</dbReference>
<dbReference type="PANTHER" id="PTHR24027:SF273">
    <property type="entry name" value="CADHERIN-8"/>
    <property type="match status" value="1"/>
</dbReference>
<dbReference type="SUPFAM" id="SSF49313">
    <property type="entry name" value="Cadherin-like"/>
    <property type="match status" value="1"/>
</dbReference>
<evidence type="ECO:0000313" key="8">
    <source>
        <dbReference type="EMBL" id="TNM90353.1"/>
    </source>
</evidence>
<dbReference type="GO" id="GO:0000902">
    <property type="term" value="P:cell morphogenesis"/>
    <property type="evidence" value="ECO:0007669"/>
    <property type="project" value="TreeGrafter"/>
</dbReference>
<keyword evidence="3 5" id="KW-0106">Calcium</keyword>
<dbReference type="GO" id="GO:0007043">
    <property type="term" value="P:cell-cell junction assembly"/>
    <property type="evidence" value="ECO:0007669"/>
    <property type="project" value="TreeGrafter"/>
</dbReference>
<keyword evidence="2" id="KW-0677">Repeat</keyword>
<sequence>MLKRSEEMLMDLWISLLLVWITSVPCVSLSPITSQSKSTQTGGSAVVASGLGEGQRLLSRAKRGWVWNQMFVLEEFSGPDPILVGRLHTDLDVGGKSIKYILAGEGAGTIFAINELTGDIHAMKRLDREEKAEYTLTAQVINCRNR</sequence>